<evidence type="ECO:0000256" key="1">
    <source>
        <dbReference type="SAM" id="MobiDB-lite"/>
    </source>
</evidence>
<dbReference type="Proteomes" id="UP000176101">
    <property type="component" value="Unassembled WGS sequence"/>
</dbReference>
<dbReference type="InterPro" id="IPR051532">
    <property type="entry name" value="Ester_Hydrolysis_Enzymes"/>
</dbReference>
<dbReference type="InterPro" id="IPR013830">
    <property type="entry name" value="SGNH_hydro"/>
</dbReference>
<gene>
    <name evidence="3" type="ORF">AN216_03520</name>
</gene>
<name>A0A1E7KN62_9ACTN</name>
<feature type="domain" description="SGNH hydrolase-type esterase" evidence="2">
    <location>
        <begin position="143"/>
        <end position="323"/>
    </location>
</feature>
<feature type="compositionally biased region" description="Basic and acidic residues" evidence="1">
    <location>
        <begin position="427"/>
        <end position="446"/>
    </location>
</feature>
<dbReference type="InterPro" id="IPR036514">
    <property type="entry name" value="SGNH_hydro_sf"/>
</dbReference>
<feature type="compositionally biased region" description="Low complexity" evidence="1">
    <location>
        <begin position="417"/>
        <end position="426"/>
    </location>
</feature>
<evidence type="ECO:0000313" key="4">
    <source>
        <dbReference type="Proteomes" id="UP000176101"/>
    </source>
</evidence>
<evidence type="ECO:0000259" key="2">
    <source>
        <dbReference type="Pfam" id="PF13472"/>
    </source>
</evidence>
<dbReference type="PANTHER" id="PTHR30383">
    <property type="entry name" value="THIOESTERASE 1/PROTEASE 1/LYSOPHOSPHOLIPASE L1"/>
    <property type="match status" value="1"/>
</dbReference>
<feature type="region of interest" description="Disordered" evidence="1">
    <location>
        <begin position="384"/>
        <end position="446"/>
    </location>
</feature>
<dbReference type="Pfam" id="PF13472">
    <property type="entry name" value="Lipase_GDSL_2"/>
    <property type="match status" value="1"/>
</dbReference>
<keyword evidence="4" id="KW-1185">Reference proteome</keyword>
<dbReference type="PATRIC" id="fig|1075402.3.peg.3347"/>
<sequence>MARRIATAAAYGGGGLGLLGGAAVGLIFTEVQIAKRRVGVSESEPPMADGLYGAAFARPGGERMPPPGPMAPGLGPVPPDSPPTRTDPSVRTGPSVRHDPAVREDPPVRQHPPVREDPTTAGAEREPGAGGRATARPLRLAMLGDSTAAGLGVHIPRQTPGGVLAPALAAVAERPVELRCVAVSGAQSDGLERQVSLLLGERDLSHAPDVCVIMIGANDVTHRMPPARSVRLLSDAVARLRTVGCEVVVGTCPDLGTIEPVSQPLRWIARRLSRQLAAAQTIAVVEEGGRTVSLGDLLGPEFAANPGELFGPDNYHPSVEGYATAAMALLPTLCASLNLWPSGDEHPDAIRREGILPVARAAAEAAAEGGTEVASVRGPWALLKLRRRRRPPTEQRQAPPADGASTATDRTAEADTSDGSDGSDGSPEGRTHDSGDPDRARSGHGH</sequence>
<dbReference type="GO" id="GO:0004622">
    <property type="term" value="F:phosphatidylcholine lysophospholipase activity"/>
    <property type="evidence" value="ECO:0007669"/>
    <property type="project" value="TreeGrafter"/>
</dbReference>
<feature type="region of interest" description="Disordered" evidence="1">
    <location>
        <begin position="55"/>
        <end position="136"/>
    </location>
</feature>
<dbReference type="EMBL" id="LJGU01000100">
    <property type="protein sequence ID" value="OEV05385.1"/>
    <property type="molecule type" value="Genomic_DNA"/>
</dbReference>
<organism evidence="3 4">
    <name type="scientific">Streptomyces oceani</name>
    <dbReference type="NCBI Taxonomy" id="1075402"/>
    <lineage>
        <taxon>Bacteria</taxon>
        <taxon>Bacillati</taxon>
        <taxon>Actinomycetota</taxon>
        <taxon>Actinomycetes</taxon>
        <taxon>Kitasatosporales</taxon>
        <taxon>Streptomycetaceae</taxon>
        <taxon>Streptomyces</taxon>
    </lineage>
</organism>
<accession>A0A1E7KN62</accession>
<protein>
    <submittedName>
        <fullName evidence="3">GDSL family lipase</fullName>
    </submittedName>
</protein>
<feature type="compositionally biased region" description="Pro residues" evidence="1">
    <location>
        <begin position="64"/>
        <end position="82"/>
    </location>
</feature>
<evidence type="ECO:0000313" key="3">
    <source>
        <dbReference type="EMBL" id="OEV05385.1"/>
    </source>
</evidence>
<dbReference type="SUPFAM" id="SSF52266">
    <property type="entry name" value="SGNH hydrolase"/>
    <property type="match status" value="1"/>
</dbReference>
<dbReference type="PANTHER" id="PTHR30383:SF5">
    <property type="entry name" value="SGNH HYDROLASE-TYPE ESTERASE DOMAIN-CONTAINING PROTEIN"/>
    <property type="match status" value="1"/>
</dbReference>
<dbReference type="AlphaFoldDB" id="A0A1E7KN62"/>
<comment type="caution">
    <text evidence="3">The sequence shown here is derived from an EMBL/GenBank/DDBJ whole genome shotgun (WGS) entry which is preliminary data.</text>
</comment>
<proteinExistence type="predicted"/>
<dbReference type="Gene3D" id="3.40.50.1110">
    <property type="entry name" value="SGNH hydrolase"/>
    <property type="match status" value="1"/>
</dbReference>
<reference evidence="3 4" key="1">
    <citation type="journal article" date="2016" name="Front. Microbiol.">
        <title>Comparative Genomics Analysis of Streptomyces Species Reveals Their Adaptation to the Marine Environment and Their Diversity at the Genomic Level.</title>
        <authorList>
            <person name="Tian X."/>
            <person name="Zhang Z."/>
            <person name="Yang T."/>
            <person name="Chen M."/>
            <person name="Li J."/>
            <person name="Chen F."/>
            <person name="Yang J."/>
            <person name="Li W."/>
            <person name="Zhang B."/>
            <person name="Zhang Z."/>
            <person name="Wu J."/>
            <person name="Zhang C."/>
            <person name="Long L."/>
            <person name="Xiao J."/>
        </authorList>
    </citation>
    <scope>NUCLEOTIDE SEQUENCE [LARGE SCALE GENOMIC DNA]</scope>
    <source>
        <strain evidence="3 4">SCSIO 02100</strain>
    </source>
</reference>
<dbReference type="STRING" id="1075402.AN216_03520"/>
<feature type="compositionally biased region" description="Basic and acidic residues" evidence="1">
    <location>
        <begin position="96"/>
        <end position="127"/>
    </location>
</feature>
<dbReference type="CDD" id="cd01836">
    <property type="entry name" value="FeeA_FeeB_like"/>
    <property type="match status" value="1"/>
</dbReference>